<reference evidence="2 3" key="1">
    <citation type="submission" date="2014-10" db="EMBL/GenBank/DDBJ databases">
        <title>Draft genome sequence of Actinoplanes utahensis NRRL 12052.</title>
        <authorList>
            <person name="Velasco-Bucheli B."/>
            <person name="del Cerro C."/>
            <person name="Hormigo D."/>
            <person name="Garcia J.L."/>
            <person name="Acebal C."/>
            <person name="Arroyo M."/>
            <person name="de la Mata I."/>
        </authorList>
    </citation>
    <scope>NUCLEOTIDE SEQUENCE [LARGE SCALE GENOMIC DNA]</scope>
    <source>
        <strain evidence="2 3">NRRL 12052</strain>
    </source>
</reference>
<evidence type="ECO:0000313" key="2">
    <source>
        <dbReference type="EMBL" id="KHD72288.1"/>
    </source>
</evidence>
<comment type="caution">
    <text evidence="2">The sequence shown here is derived from an EMBL/GenBank/DDBJ whole genome shotgun (WGS) entry which is preliminary data.</text>
</comment>
<proteinExistence type="predicted"/>
<dbReference type="Gene3D" id="3.40.50.150">
    <property type="entry name" value="Vaccinia Virus protein VP39"/>
    <property type="match status" value="1"/>
</dbReference>
<dbReference type="GO" id="GO:0008168">
    <property type="term" value="F:methyltransferase activity"/>
    <property type="evidence" value="ECO:0007669"/>
    <property type="project" value="UniProtKB-KW"/>
</dbReference>
<dbReference type="EMBL" id="JRTT01000138">
    <property type="protein sequence ID" value="KHD72288.1"/>
    <property type="molecule type" value="Genomic_DNA"/>
</dbReference>
<dbReference type="InterPro" id="IPR029063">
    <property type="entry name" value="SAM-dependent_MTases_sf"/>
</dbReference>
<gene>
    <name evidence="2" type="ORF">MB27_41080</name>
</gene>
<accession>A0A0A6UB73</accession>
<dbReference type="Proteomes" id="UP000054537">
    <property type="component" value="Unassembled WGS sequence"/>
</dbReference>
<name>A0A0A6UB73_ACTUT</name>
<dbReference type="GO" id="GO:0032259">
    <property type="term" value="P:methylation"/>
    <property type="evidence" value="ECO:0007669"/>
    <property type="project" value="UniProtKB-KW"/>
</dbReference>
<dbReference type="RefSeq" id="WP_043533648.1">
    <property type="nucleotide sequence ID" value="NZ_BAABKU010000060.1"/>
</dbReference>
<dbReference type="eggNOG" id="COG2263">
    <property type="taxonomic scope" value="Bacteria"/>
</dbReference>
<keyword evidence="2" id="KW-0489">Methyltransferase</keyword>
<evidence type="ECO:0000259" key="1">
    <source>
        <dbReference type="Pfam" id="PF13649"/>
    </source>
</evidence>
<protein>
    <submittedName>
        <fullName evidence="2">Trans-aconitate methyltransferase</fullName>
    </submittedName>
</protein>
<organism evidence="2 3">
    <name type="scientific">Actinoplanes utahensis</name>
    <dbReference type="NCBI Taxonomy" id="1869"/>
    <lineage>
        <taxon>Bacteria</taxon>
        <taxon>Bacillati</taxon>
        <taxon>Actinomycetota</taxon>
        <taxon>Actinomycetes</taxon>
        <taxon>Micromonosporales</taxon>
        <taxon>Micromonosporaceae</taxon>
        <taxon>Actinoplanes</taxon>
    </lineage>
</organism>
<dbReference type="STRING" id="1869.MB27_41080"/>
<evidence type="ECO:0000313" key="3">
    <source>
        <dbReference type="Proteomes" id="UP000054537"/>
    </source>
</evidence>
<keyword evidence="2" id="KW-0808">Transferase</keyword>
<dbReference type="Pfam" id="PF13649">
    <property type="entry name" value="Methyltransf_25"/>
    <property type="match status" value="1"/>
</dbReference>
<feature type="domain" description="Methyltransferase" evidence="1">
    <location>
        <begin position="40"/>
        <end position="129"/>
    </location>
</feature>
<dbReference type="SUPFAM" id="SSF53335">
    <property type="entry name" value="S-adenosyl-L-methionine-dependent methyltransferases"/>
    <property type="match status" value="1"/>
</dbReference>
<dbReference type="InterPro" id="IPR041698">
    <property type="entry name" value="Methyltransf_25"/>
</dbReference>
<dbReference type="AlphaFoldDB" id="A0A0A6UB73"/>
<keyword evidence="3" id="KW-1185">Reference proteome</keyword>
<sequence length="257" mass="27657">MDETTGEFSATWLGLREPADAAARALDLVERLPETVRTVRDLGCGTGSLGRWLSPHLATPQHWIMTDLDPALLLRAADGMPAGTTVRTQQLDVTDLTAADLAGTDLVTCSALLDLLTAEEVERLAAVCAEARVSVLFTLSVTGEVRLAPEDPLDGQVAEAFNEHQRRTHDGRRLLGPDAPEVAAEAFGKAGARVTVRPSPWRLGPALPALTAEWLRGWVGAAREQRPDLPLDDYLDRRLASLPHASVGHADLLAIFD</sequence>